<reference evidence="3 4" key="1">
    <citation type="submission" date="2019-01" db="EMBL/GenBank/DDBJ databases">
        <title>Pseudoxanthomonas composti sp. nov., isolated from compost.</title>
        <authorList>
            <person name="Yang G."/>
        </authorList>
    </citation>
    <scope>NUCLEOTIDE SEQUENCE [LARGE SCALE GENOMIC DNA]</scope>
    <source>
        <strain evidence="3 4">GSS15</strain>
    </source>
</reference>
<dbReference type="PROSITE" id="PS51257">
    <property type="entry name" value="PROKAR_LIPOPROTEIN"/>
    <property type="match status" value="1"/>
</dbReference>
<keyword evidence="2" id="KW-0732">Signal</keyword>
<gene>
    <name evidence="3" type="ORF">EPA99_04915</name>
</gene>
<proteinExistence type="predicted"/>
<organism evidence="3 4">
    <name type="scientific">Pseudoxanthomonas composti</name>
    <dbReference type="NCBI Taxonomy" id="2137479"/>
    <lineage>
        <taxon>Bacteria</taxon>
        <taxon>Pseudomonadati</taxon>
        <taxon>Pseudomonadota</taxon>
        <taxon>Gammaproteobacteria</taxon>
        <taxon>Lysobacterales</taxon>
        <taxon>Lysobacteraceae</taxon>
        <taxon>Pseudoxanthomonas</taxon>
    </lineage>
</organism>
<evidence type="ECO:0000313" key="4">
    <source>
        <dbReference type="Proteomes" id="UP000289784"/>
    </source>
</evidence>
<feature type="signal peptide" evidence="2">
    <location>
        <begin position="1"/>
        <end position="26"/>
    </location>
</feature>
<dbReference type="AlphaFoldDB" id="A0A4Q1JYY1"/>
<evidence type="ECO:0000256" key="1">
    <source>
        <dbReference type="SAM" id="Coils"/>
    </source>
</evidence>
<evidence type="ECO:0008006" key="5">
    <source>
        <dbReference type="Google" id="ProtNLM"/>
    </source>
</evidence>
<dbReference type="RefSeq" id="WP_129470077.1">
    <property type="nucleotide sequence ID" value="NZ_SAWZ01000002.1"/>
</dbReference>
<keyword evidence="4" id="KW-1185">Reference proteome</keyword>
<comment type="caution">
    <text evidence="3">The sequence shown here is derived from an EMBL/GenBank/DDBJ whole genome shotgun (WGS) entry which is preliminary data.</text>
</comment>
<dbReference type="Proteomes" id="UP000289784">
    <property type="component" value="Unassembled WGS sequence"/>
</dbReference>
<keyword evidence="1" id="KW-0175">Coiled coil</keyword>
<feature type="chain" id="PRO_5020443049" description="DUF2884 family protein" evidence="2">
    <location>
        <begin position="27"/>
        <end position="213"/>
    </location>
</feature>
<evidence type="ECO:0000313" key="3">
    <source>
        <dbReference type="EMBL" id="RXR07262.1"/>
    </source>
</evidence>
<dbReference type="OrthoDB" id="6057407at2"/>
<feature type="coiled-coil region" evidence="1">
    <location>
        <begin position="34"/>
        <end position="72"/>
    </location>
</feature>
<evidence type="ECO:0000256" key="2">
    <source>
        <dbReference type="SAM" id="SignalP"/>
    </source>
</evidence>
<accession>A0A4Q1JYY1</accession>
<dbReference type="EMBL" id="SAWZ01000002">
    <property type="protein sequence ID" value="RXR07262.1"/>
    <property type="molecule type" value="Genomic_DNA"/>
</dbReference>
<sequence length="213" mass="22557">MKSHCTALLLATVLILSACQGGSGNADNPVTAAVKAASDGIDEAQKGMDQAKEELEKERTKLNTQNLSLNRDDAHKDLPKAEITPQGELLIDGKAVAATPEQKQLVLAYRGQMLGVISAGIAVGIEGAKIGMDAAGAALKGLISNKSEDEIGKEVEAKAKARLQPEVEKLCARLPGLYAAQQSLADKMPEFRPYATMDKDDIDDCKDGGDWEP</sequence>
<protein>
    <recommendedName>
        <fullName evidence="5">DUF2884 family protein</fullName>
    </recommendedName>
</protein>
<name>A0A4Q1JYY1_9GAMM</name>